<dbReference type="Proteomes" id="UP001159363">
    <property type="component" value="Chromosome 3"/>
</dbReference>
<reference evidence="1 2" key="1">
    <citation type="submission" date="2023-02" db="EMBL/GenBank/DDBJ databases">
        <title>LHISI_Scaffold_Assembly.</title>
        <authorList>
            <person name="Stuart O.P."/>
            <person name="Cleave R."/>
            <person name="Magrath M.J.L."/>
            <person name="Mikheyev A.S."/>
        </authorList>
    </citation>
    <scope>NUCLEOTIDE SEQUENCE [LARGE SCALE GENOMIC DNA]</scope>
    <source>
        <strain evidence="1">Daus_M_001</strain>
        <tissue evidence="1">Leg muscle</tissue>
    </source>
</reference>
<accession>A0ABQ9I2G2</accession>
<dbReference type="EMBL" id="JARBHB010000003">
    <property type="protein sequence ID" value="KAJ8890787.1"/>
    <property type="molecule type" value="Genomic_DNA"/>
</dbReference>
<name>A0ABQ9I2G2_9NEOP</name>
<organism evidence="1 2">
    <name type="scientific">Dryococelus australis</name>
    <dbReference type="NCBI Taxonomy" id="614101"/>
    <lineage>
        <taxon>Eukaryota</taxon>
        <taxon>Metazoa</taxon>
        <taxon>Ecdysozoa</taxon>
        <taxon>Arthropoda</taxon>
        <taxon>Hexapoda</taxon>
        <taxon>Insecta</taxon>
        <taxon>Pterygota</taxon>
        <taxon>Neoptera</taxon>
        <taxon>Polyneoptera</taxon>
        <taxon>Phasmatodea</taxon>
        <taxon>Verophasmatodea</taxon>
        <taxon>Anareolatae</taxon>
        <taxon>Phasmatidae</taxon>
        <taxon>Eurycanthinae</taxon>
        <taxon>Dryococelus</taxon>
    </lineage>
</organism>
<comment type="caution">
    <text evidence="1">The sequence shown here is derived from an EMBL/GenBank/DDBJ whole genome shotgun (WGS) entry which is preliminary data.</text>
</comment>
<dbReference type="SUPFAM" id="SSF88645">
    <property type="entry name" value="ssDNA viruses"/>
    <property type="match status" value="1"/>
</dbReference>
<evidence type="ECO:0000313" key="1">
    <source>
        <dbReference type="EMBL" id="KAJ8890787.1"/>
    </source>
</evidence>
<protein>
    <submittedName>
        <fullName evidence="1">Uncharacterized protein</fullName>
    </submittedName>
</protein>
<gene>
    <name evidence="1" type="ORF">PR048_010296</name>
</gene>
<sequence>MLTSLAWTPVDRLWFYINKQNWTLLYPNATAKEVNVSTPVGEQTSFLTGSTIAGSASVYHYVQGGYAVRLNKVYPVVPQQVEIGVDMSVATVATRDYMWEDRIWGKGLESAIDNQEDFPLIWGIPRDVPWYTPICSGTGEDKHGAQNPRYAKLNKHIQRFTWTDKKGETFTYSYCPLNGTLRIPKTNTINMKLLGVHAGSSGSYKHVNLTRGASETEQIGTSNNQYRAEDRIPKLDQTSSTITRTTNTAITSHWHIPSKIKHSISRDRI</sequence>
<keyword evidence="2" id="KW-1185">Reference proteome</keyword>
<proteinExistence type="predicted"/>
<evidence type="ECO:0000313" key="2">
    <source>
        <dbReference type="Proteomes" id="UP001159363"/>
    </source>
</evidence>
<dbReference type="InterPro" id="IPR016184">
    <property type="entry name" value="Capsid/spike_ssDNA_virus"/>
</dbReference>